<evidence type="ECO:0000313" key="3">
    <source>
        <dbReference type="Proteomes" id="UP000663865"/>
    </source>
</evidence>
<sequence length="177" mass="20522">MSDQHLSYHLQQQYSPLIIPTSNYKVIHVNKYTSLENLQLLIGLVQKCTQYTSDTESERSNGKLALIQIQAIPRRLPALVILIELEHLPPNNSCMYVKIKENFLFIFKSGIELYSWGDMDEELARLKDYEFFKWPILALLIDIQSYFPGCSVNVMSKNYLSSTCYCREPSPYRAGEL</sequence>
<reference evidence="1" key="1">
    <citation type="submission" date="2021-02" db="EMBL/GenBank/DDBJ databases">
        <authorList>
            <person name="Nowell W R."/>
        </authorList>
    </citation>
    <scope>NUCLEOTIDE SEQUENCE</scope>
</reference>
<proteinExistence type="predicted"/>
<dbReference type="EMBL" id="CAJNYV010001079">
    <property type="protein sequence ID" value="CAF3402763.1"/>
    <property type="molecule type" value="Genomic_DNA"/>
</dbReference>
<accession>A0A818AC58</accession>
<name>A0A818AC58_9BILA</name>
<comment type="caution">
    <text evidence="1">The sequence shown here is derived from an EMBL/GenBank/DDBJ whole genome shotgun (WGS) entry which is preliminary data.</text>
</comment>
<dbReference type="AlphaFoldDB" id="A0A818AC58"/>
<evidence type="ECO:0000313" key="1">
    <source>
        <dbReference type="EMBL" id="CAF3402763.1"/>
    </source>
</evidence>
<dbReference type="Proteomes" id="UP000663838">
    <property type="component" value="Unassembled WGS sequence"/>
</dbReference>
<protein>
    <submittedName>
        <fullName evidence="1">Uncharacterized protein</fullName>
    </submittedName>
</protein>
<organism evidence="1 3">
    <name type="scientific">Rotaria socialis</name>
    <dbReference type="NCBI Taxonomy" id="392032"/>
    <lineage>
        <taxon>Eukaryota</taxon>
        <taxon>Metazoa</taxon>
        <taxon>Spiralia</taxon>
        <taxon>Gnathifera</taxon>
        <taxon>Rotifera</taxon>
        <taxon>Eurotatoria</taxon>
        <taxon>Bdelloidea</taxon>
        <taxon>Philodinida</taxon>
        <taxon>Philodinidae</taxon>
        <taxon>Rotaria</taxon>
    </lineage>
</organism>
<gene>
    <name evidence="1" type="ORF">KIK155_LOCUS8282</name>
    <name evidence="2" type="ORF">TOA249_LOCUS19310</name>
</gene>
<evidence type="ECO:0000313" key="2">
    <source>
        <dbReference type="EMBL" id="CAF4736490.1"/>
    </source>
</evidence>
<dbReference type="Proteomes" id="UP000663865">
    <property type="component" value="Unassembled WGS sequence"/>
</dbReference>
<dbReference type="EMBL" id="CAJOBS010001500">
    <property type="protein sequence ID" value="CAF4736490.1"/>
    <property type="molecule type" value="Genomic_DNA"/>
</dbReference>